<keyword evidence="11" id="KW-0418">Kinase</keyword>
<evidence type="ECO:0000313" key="11">
    <source>
        <dbReference type="EMBL" id="KTC96519.1"/>
    </source>
</evidence>
<dbReference type="PANTHER" id="PTHR33540">
    <property type="entry name" value="TRNA THREONYLCARBAMOYLADENOSINE BIOSYNTHESIS PROTEIN TSAE"/>
    <property type="match status" value="1"/>
</dbReference>
<keyword evidence="4" id="KW-0963">Cytoplasm</keyword>
<dbReference type="InterPro" id="IPR027417">
    <property type="entry name" value="P-loop_NTPase"/>
</dbReference>
<comment type="similarity">
    <text evidence="2">Belongs to the TsaE family.</text>
</comment>
<dbReference type="OrthoDB" id="9800307at2"/>
<comment type="subcellular location">
    <subcellularLocation>
        <location evidence="1">Cytoplasm</location>
    </subcellularLocation>
</comment>
<dbReference type="Pfam" id="PF02367">
    <property type="entry name" value="TsaE"/>
    <property type="match status" value="1"/>
</dbReference>
<dbReference type="AlphaFoldDB" id="A0A0W0TLR3"/>
<dbReference type="PANTHER" id="PTHR33540:SF2">
    <property type="entry name" value="TRNA THREONYLCARBAMOYLADENOSINE BIOSYNTHESIS PROTEIN TSAE"/>
    <property type="match status" value="1"/>
</dbReference>
<dbReference type="STRING" id="45065.Lgee_2202"/>
<keyword evidence="7" id="KW-0547">Nucleotide-binding</keyword>
<evidence type="ECO:0000256" key="2">
    <source>
        <dbReference type="ARBA" id="ARBA00007599"/>
    </source>
</evidence>
<keyword evidence="11" id="KW-0808">Transferase</keyword>
<keyword evidence="9" id="KW-0460">Magnesium</keyword>
<dbReference type="GO" id="GO:0046872">
    <property type="term" value="F:metal ion binding"/>
    <property type="evidence" value="ECO:0007669"/>
    <property type="project" value="UniProtKB-KW"/>
</dbReference>
<dbReference type="Proteomes" id="UP000054785">
    <property type="component" value="Unassembled WGS sequence"/>
</dbReference>
<name>A0A0W0TLR3_9GAMM</name>
<dbReference type="GO" id="GO:0002949">
    <property type="term" value="P:tRNA threonylcarbamoyladenosine modification"/>
    <property type="evidence" value="ECO:0007669"/>
    <property type="project" value="InterPro"/>
</dbReference>
<keyword evidence="8" id="KW-0067">ATP-binding</keyword>
<evidence type="ECO:0000256" key="1">
    <source>
        <dbReference type="ARBA" id="ARBA00004496"/>
    </source>
</evidence>
<organism evidence="11 12">
    <name type="scientific">Legionella geestiana</name>
    <dbReference type="NCBI Taxonomy" id="45065"/>
    <lineage>
        <taxon>Bacteria</taxon>
        <taxon>Pseudomonadati</taxon>
        <taxon>Pseudomonadota</taxon>
        <taxon>Gammaproteobacteria</taxon>
        <taxon>Legionellales</taxon>
        <taxon>Legionellaceae</taxon>
        <taxon>Legionella</taxon>
    </lineage>
</organism>
<keyword evidence="12" id="KW-1185">Reference proteome</keyword>
<reference evidence="11 12" key="1">
    <citation type="submission" date="2015-11" db="EMBL/GenBank/DDBJ databases">
        <title>Genomic analysis of 38 Legionella species identifies large and diverse effector repertoires.</title>
        <authorList>
            <person name="Burstein D."/>
            <person name="Amaro F."/>
            <person name="Zusman T."/>
            <person name="Lifshitz Z."/>
            <person name="Cohen O."/>
            <person name="Gilbert J.A."/>
            <person name="Pupko T."/>
            <person name="Shuman H.A."/>
            <person name="Segal G."/>
        </authorList>
    </citation>
    <scope>NUCLEOTIDE SEQUENCE [LARGE SCALE GENOMIC DNA]</scope>
    <source>
        <strain evidence="11 12">ATCC 49504</strain>
    </source>
</reference>
<evidence type="ECO:0000256" key="5">
    <source>
        <dbReference type="ARBA" id="ARBA00022694"/>
    </source>
</evidence>
<keyword evidence="6" id="KW-0479">Metal-binding</keyword>
<dbReference type="SUPFAM" id="SSF52540">
    <property type="entry name" value="P-loop containing nucleoside triphosphate hydrolases"/>
    <property type="match status" value="1"/>
</dbReference>
<evidence type="ECO:0000313" key="12">
    <source>
        <dbReference type="Proteomes" id="UP000054785"/>
    </source>
</evidence>
<sequence>MTTEKYILLDDDAATVQLGVRLVHALNTPALITFTGPIGAGKTTLIRAMLRAHGVSSAIKSPTYTLVESYDCTPCTVHHFDLYRIHDPMELEFIGFREYLGQNAVCLIEWPEHGGGMLGKPDLQVSLEPAGDGRHARMKAESFRGKQILEGLEGGL</sequence>
<evidence type="ECO:0000256" key="8">
    <source>
        <dbReference type="ARBA" id="ARBA00022840"/>
    </source>
</evidence>
<dbReference type="GO" id="GO:0005524">
    <property type="term" value="F:ATP binding"/>
    <property type="evidence" value="ECO:0007669"/>
    <property type="project" value="UniProtKB-KW"/>
</dbReference>
<evidence type="ECO:0000256" key="3">
    <source>
        <dbReference type="ARBA" id="ARBA00019010"/>
    </source>
</evidence>
<proteinExistence type="inferred from homology"/>
<dbReference type="RefSeq" id="WP_028387265.1">
    <property type="nucleotide sequence ID" value="NZ_CAAAHN010000005.1"/>
</dbReference>
<keyword evidence="5" id="KW-0819">tRNA processing</keyword>
<dbReference type="Gene3D" id="3.40.50.300">
    <property type="entry name" value="P-loop containing nucleotide triphosphate hydrolases"/>
    <property type="match status" value="1"/>
</dbReference>
<comment type="caution">
    <text evidence="11">The sequence shown here is derived from an EMBL/GenBank/DDBJ whole genome shotgun (WGS) entry which is preliminary data.</text>
</comment>
<dbReference type="PATRIC" id="fig|45065.4.peg.2392"/>
<gene>
    <name evidence="11" type="ORF">Lgee_2202</name>
</gene>
<dbReference type="GO" id="GO:0005737">
    <property type="term" value="C:cytoplasm"/>
    <property type="evidence" value="ECO:0007669"/>
    <property type="project" value="UniProtKB-SubCell"/>
</dbReference>
<evidence type="ECO:0000256" key="6">
    <source>
        <dbReference type="ARBA" id="ARBA00022723"/>
    </source>
</evidence>
<evidence type="ECO:0000256" key="4">
    <source>
        <dbReference type="ARBA" id="ARBA00022490"/>
    </source>
</evidence>
<protein>
    <recommendedName>
        <fullName evidence="3">tRNA threonylcarbamoyladenosine biosynthesis protein TsaE</fullName>
    </recommendedName>
    <alternativeName>
        <fullName evidence="10">t(6)A37 threonylcarbamoyladenosine biosynthesis protein TsaE</fullName>
    </alternativeName>
</protein>
<accession>A0A0W0TLR3</accession>
<dbReference type="EMBL" id="LNYC01000074">
    <property type="protein sequence ID" value="KTC96519.1"/>
    <property type="molecule type" value="Genomic_DNA"/>
</dbReference>
<evidence type="ECO:0000256" key="9">
    <source>
        <dbReference type="ARBA" id="ARBA00022842"/>
    </source>
</evidence>
<evidence type="ECO:0000256" key="10">
    <source>
        <dbReference type="ARBA" id="ARBA00032441"/>
    </source>
</evidence>
<evidence type="ECO:0000256" key="7">
    <source>
        <dbReference type="ARBA" id="ARBA00022741"/>
    </source>
</evidence>
<dbReference type="NCBIfam" id="TIGR00150">
    <property type="entry name" value="T6A_YjeE"/>
    <property type="match status" value="1"/>
</dbReference>
<dbReference type="GO" id="GO:0016301">
    <property type="term" value="F:kinase activity"/>
    <property type="evidence" value="ECO:0007669"/>
    <property type="project" value="UniProtKB-KW"/>
</dbReference>
<dbReference type="InterPro" id="IPR003442">
    <property type="entry name" value="T6A_TsaE"/>
</dbReference>